<evidence type="ECO:0000313" key="3">
    <source>
        <dbReference type="Proteomes" id="UP000712281"/>
    </source>
</evidence>
<feature type="compositionally biased region" description="Basic and acidic residues" evidence="1">
    <location>
        <begin position="231"/>
        <end position="245"/>
    </location>
</feature>
<organism evidence="2 3">
    <name type="scientific">Brassica cretica</name>
    <name type="common">Mustard</name>
    <dbReference type="NCBI Taxonomy" id="69181"/>
    <lineage>
        <taxon>Eukaryota</taxon>
        <taxon>Viridiplantae</taxon>
        <taxon>Streptophyta</taxon>
        <taxon>Embryophyta</taxon>
        <taxon>Tracheophyta</taxon>
        <taxon>Spermatophyta</taxon>
        <taxon>Magnoliopsida</taxon>
        <taxon>eudicotyledons</taxon>
        <taxon>Gunneridae</taxon>
        <taxon>Pentapetalae</taxon>
        <taxon>rosids</taxon>
        <taxon>malvids</taxon>
        <taxon>Brassicales</taxon>
        <taxon>Brassicaceae</taxon>
        <taxon>Brassiceae</taxon>
        <taxon>Brassica</taxon>
    </lineage>
</organism>
<accession>A0A8S9MND5</accession>
<evidence type="ECO:0000256" key="1">
    <source>
        <dbReference type="SAM" id="MobiDB-lite"/>
    </source>
</evidence>
<protein>
    <submittedName>
        <fullName evidence="2">Uncharacterized protein</fullName>
    </submittedName>
</protein>
<feature type="compositionally biased region" description="Basic and acidic residues" evidence="1">
    <location>
        <begin position="180"/>
        <end position="196"/>
    </location>
</feature>
<dbReference type="Proteomes" id="UP000712281">
    <property type="component" value="Unassembled WGS sequence"/>
</dbReference>
<dbReference type="AlphaFoldDB" id="A0A8S9MND5"/>
<dbReference type="PANTHER" id="PTHR46620:SF1">
    <property type="entry name" value="J DOMAIN-CONTAINING PROTEIN SPF31"/>
    <property type="match status" value="1"/>
</dbReference>
<dbReference type="EMBL" id="QGKW02000007">
    <property type="protein sequence ID" value="KAF2619638.1"/>
    <property type="molecule type" value="Genomic_DNA"/>
</dbReference>
<feature type="region of interest" description="Disordered" evidence="1">
    <location>
        <begin position="178"/>
        <end position="256"/>
    </location>
</feature>
<comment type="caution">
    <text evidence="2">The sequence shown here is derived from an EMBL/GenBank/DDBJ whole genome shotgun (WGS) entry which is preliminary data.</text>
</comment>
<sequence length="256" mass="30174">MSAPKDPTRPDISKIKTRLRTQNTAQRIVPGWFLPLFGREGEGRDHKKKTPKVMGDLKVDDDAILKSFLAEVGEVERDNEVVSLGKSAATAAERPRKRLYSHPSPGCERYYHPHSWKELKMKRKKQLKKDTASKIKSLVDEGKHEQIYEQSEEFQKELKLKVREILTDQEWRRRKMAMRISEEEGRLKKDEEEQKEIRKKKREHEEQWEGTRENRVSSWRDFMKAGKKAKKGETRPPKLKTEDPNKSYVQRPVKKG</sequence>
<reference evidence="2" key="1">
    <citation type="submission" date="2019-12" db="EMBL/GenBank/DDBJ databases">
        <title>Genome sequencing and annotation of Brassica cretica.</title>
        <authorList>
            <person name="Studholme D.J."/>
            <person name="Sarris P.F."/>
        </authorList>
    </citation>
    <scope>NUCLEOTIDE SEQUENCE</scope>
    <source>
        <strain evidence="2">PFS-001/15</strain>
        <tissue evidence="2">Leaf</tissue>
    </source>
</reference>
<gene>
    <name evidence="2" type="ORF">F2Q68_00042185</name>
</gene>
<evidence type="ECO:0000313" key="2">
    <source>
        <dbReference type="EMBL" id="KAF2619638.1"/>
    </source>
</evidence>
<dbReference type="PANTHER" id="PTHR46620">
    <property type="entry name" value="J DOMAIN-CONTAINING PROTEIN SPF31"/>
    <property type="match status" value="1"/>
</dbReference>
<proteinExistence type="predicted"/>
<name>A0A8S9MND5_BRACR</name>
<feature type="compositionally biased region" description="Basic and acidic residues" evidence="1">
    <location>
        <begin position="203"/>
        <end position="215"/>
    </location>
</feature>